<feature type="transmembrane region" description="Helical" evidence="11">
    <location>
        <begin position="122"/>
        <end position="141"/>
    </location>
</feature>
<proteinExistence type="inferred from homology"/>
<evidence type="ECO:0000256" key="10">
    <source>
        <dbReference type="ARBA" id="ARBA00023329"/>
    </source>
</evidence>
<evidence type="ECO:0000256" key="8">
    <source>
        <dbReference type="ARBA" id="ARBA00023018"/>
    </source>
</evidence>
<feature type="transmembrane region" description="Helical" evidence="11">
    <location>
        <begin position="162"/>
        <end position="178"/>
    </location>
</feature>
<dbReference type="GO" id="GO:0031410">
    <property type="term" value="C:cytoplasmic vesicle"/>
    <property type="evidence" value="ECO:0007669"/>
    <property type="project" value="UniProtKB-KW"/>
</dbReference>
<dbReference type="AlphaFoldDB" id="A0A7V8V766"/>
<dbReference type="RefSeq" id="WP_207397555.1">
    <property type="nucleotide sequence ID" value="NZ_JABRWO010000009.1"/>
</dbReference>
<evidence type="ECO:0000256" key="1">
    <source>
        <dbReference type="ARBA" id="ARBA00004146"/>
    </source>
</evidence>
<protein>
    <recommendedName>
        <fullName evidence="12">Cation efflux protein transmembrane domain-containing protein</fullName>
    </recommendedName>
</protein>
<evidence type="ECO:0000313" key="13">
    <source>
        <dbReference type="EMBL" id="MBA2116131.1"/>
    </source>
</evidence>
<keyword evidence="4 11" id="KW-0812">Transmembrane</keyword>
<comment type="caution">
    <text evidence="13">The sequence shown here is derived from an EMBL/GenBank/DDBJ whole genome shotgun (WGS) entry which is preliminary data.</text>
</comment>
<sequence>MNFPAQEELSDRRKRSLRHARWLEIGTIFYNVTEAGISVTAGLLSGSPALVSFGFDAAVEAISASVLFWRLVSEESGVAQSVLSRRTKVTLYVLSLVFLLLGGFILYESIEKLASQKQPDFSLVGVVILCLSLIVNPMLSFRKRRVGKKLDSHELIMDSREQLICLYMTVVVLAGLLLNKYLGWWWADPIAALLIVPYVLIQAWKAFRKAQNAGH</sequence>
<keyword evidence="6" id="KW-0862">Zinc</keyword>
<dbReference type="InterPro" id="IPR027469">
    <property type="entry name" value="Cation_efflux_TMD_sf"/>
</dbReference>
<dbReference type="SUPFAM" id="SSF161111">
    <property type="entry name" value="Cation efflux protein transmembrane domain-like"/>
    <property type="match status" value="1"/>
</dbReference>
<dbReference type="EMBL" id="JABRWO010000009">
    <property type="protein sequence ID" value="MBA2116131.1"/>
    <property type="molecule type" value="Genomic_DNA"/>
</dbReference>
<dbReference type="Proteomes" id="UP000551616">
    <property type="component" value="Unassembled WGS sequence"/>
</dbReference>
<evidence type="ECO:0000256" key="5">
    <source>
        <dbReference type="ARBA" id="ARBA00022753"/>
    </source>
</evidence>
<evidence type="ECO:0000256" key="2">
    <source>
        <dbReference type="ARBA" id="ARBA00004644"/>
    </source>
</evidence>
<evidence type="ECO:0000313" key="14">
    <source>
        <dbReference type="Proteomes" id="UP000551616"/>
    </source>
</evidence>
<feature type="transmembrane region" description="Helical" evidence="11">
    <location>
        <begin position="184"/>
        <end position="201"/>
    </location>
</feature>
<dbReference type="PANTHER" id="PTHR31937:SF2">
    <property type="entry name" value="TRANSMEMBRANE PROTEIN 163"/>
    <property type="match status" value="1"/>
</dbReference>
<keyword evidence="14" id="KW-1185">Reference proteome</keyword>
<dbReference type="InterPro" id="IPR026765">
    <property type="entry name" value="Tmem163"/>
</dbReference>
<accession>A0A7V8V766</accession>
<feature type="transmembrane region" description="Helical" evidence="11">
    <location>
        <begin position="22"/>
        <end position="44"/>
    </location>
</feature>
<dbReference type="GO" id="GO:0016020">
    <property type="term" value="C:membrane"/>
    <property type="evidence" value="ECO:0007669"/>
    <property type="project" value="InterPro"/>
</dbReference>
<dbReference type="Pfam" id="PF01545">
    <property type="entry name" value="Cation_efflux"/>
    <property type="match status" value="1"/>
</dbReference>
<evidence type="ECO:0000256" key="4">
    <source>
        <dbReference type="ARBA" id="ARBA00022692"/>
    </source>
</evidence>
<evidence type="ECO:0000259" key="12">
    <source>
        <dbReference type="Pfam" id="PF01545"/>
    </source>
</evidence>
<keyword evidence="10" id="KW-0968">Cytoplasmic vesicle</keyword>
<evidence type="ECO:0000256" key="9">
    <source>
        <dbReference type="ARBA" id="ARBA00023136"/>
    </source>
</evidence>
<dbReference type="InterPro" id="IPR058533">
    <property type="entry name" value="Cation_efflux_TM"/>
</dbReference>
<gene>
    <name evidence="13" type="ORF">HOV93_33200</name>
</gene>
<dbReference type="PANTHER" id="PTHR31937">
    <property type="entry name" value="TRANSMEMBRANE PROTEIN 163"/>
    <property type="match status" value="1"/>
</dbReference>
<keyword evidence="7 11" id="KW-1133">Transmembrane helix</keyword>
<keyword evidence="8" id="KW-0770">Synapse</keyword>
<comment type="subcellular location">
    <subcellularLocation>
        <location evidence="2">Cytoplasmic vesicle</location>
        <location evidence="2">Secretory vesicle</location>
        <location evidence="2">Synaptic vesicle membrane</location>
        <topology evidence="2">Multi-pass membrane protein</topology>
    </subcellularLocation>
    <subcellularLocation>
        <location evidence="1">Early endosome membrane</location>
    </subcellularLocation>
</comment>
<feature type="transmembrane region" description="Helical" evidence="11">
    <location>
        <begin position="89"/>
        <end position="110"/>
    </location>
</feature>
<keyword evidence="5" id="KW-0967">Endosome</keyword>
<evidence type="ECO:0000256" key="11">
    <source>
        <dbReference type="SAM" id="Phobius"/>
    </source>
</evidence>
<feature type="domain" description="Cation efflux protein transmembrane" evidence="12">
    <location>
        <begin position="29"/>
        <end position="210"/>
    </location>
</feature>
<evidence type="ECO:0000256" key="7">
    <source>
        <dbReference type="ARBA" id="ARBA00022989"/>
    </source>
</evidence>
<evidence type="ECO:0000256" key="6">
    <source>
        <dbReference type="ARBA" id="ARBA00022833"/>
    </source>
</evidence>
<keyword evidence="9 11" id="KW-0472">Membrane</keyword>
<name>A0A7V8V766_9BACT</name>
<feature type="transmembrane region" description="Helical" evidence="11">
    <location>
        <begin position="50"/>
        <end position="69"/>
    </location>
</feature>
<evidence type="ECO:0000256" key="3">
    <source>
        <dbReference type="ARBA" id="ARBA00008731"/>
    </source>
</evidence>
<dbReference type="GO" id="GO:0008324">
    <property type="term" value="F:monoatomic cation transmembrane transporter activity"/>
    <property type="evidence" value="ECO:0007669"/>
    <property type="project" value="InterPro"/>
</dbReference>
<organism evidence="13 14">
    <name type="scientific">Bremerella alba</name>
    <dbReference type="NCBI Taxonomy" id="980252"/>
    <lineage>
        <taxon>Bacteria</taxon>
        <taxon>Pseudomonadati</taxon>
        <taxon>Planctomycetota</taxon>
        <taxon>Planctomycetia</taxon>
        <taxon>Pirellulales</taxon>
        <taxon>Pirellulaceae</taxon>
        <taxon>Bremerella</taxon>
    </lineage>
</organism>
<dbReference type="Gene3D" id="1.20.1510.10">
    <property type="entry name" value="Cation efflux protein transmembrane domain"/>
    <property type="match status" value="1"/>
</dbReference>
<reference evidence="13 14" key="1">
    <citation type="submission" date="2020-05" db="EMBL/GenBank/DDBJ databases">
        <title>Bremerella alba sp. nov., a novel planctomycete isolated from the surface of the macroalga Fucus spiralis.</title>
        <authorList>
            <person name="Godinho O."/>
            <person name="Botelho R."/>
            <person name="Albuquerque L."/>
            <person name="Wiegand S."/>
            <person name="Da Costa M.S."/>
            <person name="Lobo-Da-Cunha A."/>
            <person name="Jogler C."/>
            <person name="Lage O.M."/>
        </authorList>
    </citation>
    <scope>NUCLEOTIDE SEQUENCE [LARGE SCALE GENOMIC DNA]</scope>
    <source>
        <strain evidence="13 14">FF15</strain>
    </source>
</reference>
<comment type="similarity">
    <text evidence="3">Belongs to the TMEM163 family.</text>
</comment>